<dbReference type="RefSeq" id="WP_179491698.1">
    <property type="nucleotide sequence ID" value="NZ_JACCCW010000002.1"/>
</dbReference>
<organism evidence="2 3">
    <name type="scientific">Granulicella arctica</name>
    <dbReference type="NCBI Taxonomy" id="940613"/>
    <lineage>
        <taxon>Bacteria</taxon>
        <taxon>Pseudomonadati</taxon>
        <taxon>Acidobacteriota</taxon>
        <taxon>Terriglobia</taxon>
        <taxon>Terriglobales</taxon>
        <taxon>Acidobacteriaceae</taxon>
        <taxon>Granulicella</taxon>
    </lineage>
</organism>
<evidence type="ECO:0000313" key="3">
    <source>
        <dbReference type="Proteomes" id="UP000589520"/>
    </source>
</evidence>
<name>A0A7Y9PI62_9BACT</name>
<proteinExistence type="predicted"/>
<dbReference type="SUPFAM" id="SSF49785">
    <property type="entry name" value="Galactose-binding domain-like"/>
    <property type="match status" value="1"/>
</dbReference>
<evidence type="ECO:0008006" key="4">
    <source>
        <dbReference type="Google" id="ProtNLM"/>
    </source>
</evidence>
<keyword evidence="1" id="KW-0732">Signal</keyword>
<dbReference type="Gene3D" id="2.60.120.260">
    <property type="entry name" value="Galactose-binding domain-like"/>
    <property type="match status" value="1"/>
</dbReference>
<dbReference type="PANTHER" id="PTHR36848">
    <property type="entry name" value="DNA-BINDING PROTEIN (PUTATIVE SECRETED PROTEIN)-RELATED"/>
    <property type="match status" value="1"/>
</dbReference>
<dbReference type="CDD" id="cd03143">
    <property type="entry name" value="A4_beta-galactosidase_middle_domain"/>
    <property type="match status" value="1"/>
</dbReference>
<feature type="chain" id="PRO_5031116306" description="Glycoside hydrolase" evidence="1">
    <location>
        <begin position="28"/>
        <end position="909"/>
    </location>
</feature>
<dbReference type="EMBL" id="JACCCW010000002">
    <property type="protein sequence ID" value="NYF80363.1"/>
    <property type="molecule type" value="Genomic_DNA"/>
</dbReference>
<dbReference type="InterPro" id="IPR029062">
    <property type="entry name" value="Class_I_gatase-like"/>
</dbReference>
<dbReference type="InterPro" id="IPR053161">
    <property type="entry name" value="Ulvan_degrading_GH"/>
</dbReference>
<dbReference type="Gene3D" id="3.40.50.880">
    <property type="match status" value="1"/>
</dbReference>
<keyword evidence="3" id="KW-1185">Reference proteome</keyword>
<evidence type="ECO:0000313" key="2">
    <source>
        <dbReference type="EMBL" id="NYF80363.1"/>
    </source>
</evidence>
<dbReference type="PANTHER" id="PTHR36848:SF2">
    <property type="entry name" value="SECRETED PROTEIN"/>
    <property type="match status" value="1"/>
</dbReference>
<evidence type="ECO:0000256" key="1">
    <source>
        <dbReference type="SAM" id="SignalP"/>
    </source>
</evidence>
<dbReference type="InterPro" id="IPR008979">
    <property type="entry name" value="Galactose-bd-like_sf"/>
</dbReference>
<dbReference type="Proteomes" id="UP000589520">
    <property type="component" value="Unassembled WGS sequence"/>
</dbReference>
<protein>
    <recommendedName>
        <fullName evidence="4">Glycoside hydrolase</fullName>
    </recommendedName>
</protein>
<reference evidence="2 3" key="1">
    <citation type="submission" date="2020-07" db="EMBL/GenBank/DDBJ databases">
        <title>Genomic Encyclopedia of Type Strains, Phase IV (KMG-V): Genome sequencing to study the core and pangenomes of soil and plant-associated prokaryotes.</title>
        <authorList>
            <person name="Whitman W."/>
        </authorList>
    </citation>
    <scope>NUCLEOTIDE SEQUENCE [LARGE SCALE GENOMIC DNA]</scope>
    <source>
        <strain evidence="2 3">X4EP2</strain>
    </source>
</reference>
<feature type="signal peptide" evidence="1">
    <location>
        <begin position="1"/>
        <end position="27"/>
    </location>
</feature>
<dbReference type="Pfam" id="PF17132">
    <property type="entry name" value="Glyco_hydro_106"/>
    <property type="match status" value="2"/>
</dbReference>
<gene>
    <name evidence="2" type="ORF">HDF17_002683</name>
</gene>
<comment type="caution">
    <text evidence="2">The sequence shown here is derived from an EMBL/GenBank/DDBJ whole genome shotgun (WGS) entry which is preliminary data.</text>
</comment>
<accession>A0A7Y9PI62</accession>
<dbReference type="AlphaFoldDB" id="A0A7Y9PI62"/>
<sequence>MKIRPRLGTRSCQWMLLLCLSITPVLSQSVPLSEVHRLFKAPPDDARIMMRWWWFGSAVTKPELKREILAMKAGGIGGFEIQPVYPLALDDPAQGFKNLPYLSPGFLDAVTFASNTARANHMRIDMTLASGWPYGGNHVPITQAAGRLRVVAVDVPPSATSIPPPDVGNGEALLATFLGEGSPDHYDPANLKHVELHIASQRAELPQGSAHRVALFFLSSRTGQQVKRPAADADGFVLDHFDKAAINTHLNVVGGKLMQAFANHPPYAVFSDSLEVYGSDWTPELLSEFQKRRGYDLTPYLPELFKGSDEKALAVRHDWGKTLTELIDENYLEPINTWATAHHTRFRSQTYGDPAVSLSSNALVALPEGEGPQWRRFSYTRWATSASHLYGRPITSAETWTWLHSPAFRATPLDMKAEGDLFFLEGVNQLIGHGWPYTPPSVAEPGWAFYAAAVFNDHNPWWTVMPDITKYLQRVSYLLRQGQSDNDAAVLLPNDDVYAAFRPGHVSLSDEMSHFITPALTEQILNNGYSLDYIDPEAIEHQGIHYPVLVLPHIDRLSPEVLTKITDYAAHGGKVIAIGATPSHAPGLMHNEEISQKVVTLSKQLFTGDNPRGHLIASDEDLGAALKTALSPDVELSANASEIGFIHRKLTDADLYFLVNTSNHDIHATAKFRSTWQSASSWNPMDGSEAAIAISPVTLDLAPYESRVIVFSKSSTPTPPPPHVAVSKLVVDLSHDWKLSIPQLHATHTLPTLLSWTEKDDTRFYSGEAIYTKDFDLTAAQLQGVTLAVDFGPGATIEPDPHQHGTRALLESPIREAAVVFVNGQRAGSIWHPPYTLDMTAQLHAGHNHLEIRVANLAINGLAGHTLPDYRLLNLRYGQRFVPQDMDNLQPLPSGILGPVKLIATERGK</sequence>